<protein>
    <submittedName>
        <fullName evidence="1">GH10722</fullName>
    </submittedName>
</protein>
<keyword evidence="2" id="KW-1185">Reference proteome</keyword>
<accession>B4JC10</accession>
<name>B4JC10_DROGR</name>
<evidence type="ECO:0000313" key="1">
    <source>
        <dbReference type="EMBL" id="EDW03023.1"/>
    </source>
</evidence>
<gene>
    <name evidence="1" type="primary">Dgri\GH10722</name>
    <name evidence="1" type="ORF">Dgri_GH10722</name>
</gene>
<dbReference type="AlphaFoldDB" id="B4JC10"/>
<dbReference type="HOGENOM" id="CLU_2888071_0_0_1"/>
<sequence>MSQFTEQRTNQNEDEHSWTHLLPSNYYSELNQQYYVRFRRQSMLSLKDLRMRQPYPFEYARYL</sequence>
<organism evidence="2">
    <name type="scientific">Drosophila grimshawi</name>
    <name type="common">Hawaiian fruit fly</name>
    <name type="synonym">Idiomyia grimshawi</name>
    <dbReference type="NCBI Taxonomy" id="7222"/>
    <lineage>
        <taxon>Eukaryota</taxon>
        <taxon>Metazoa</taxon>
        <taxon>Ecdysozoa</taxon>
        <taxon>Arthropoda</taxon>
        <taxon>Hexapoda</taxon>
        <taxon>Insecta</taxon>
        <taxon>Pterygota</taxon>
        <taxon>Neoptera</taxon>
        <taxon>Endopterygota</taxon>
        <taxon>Diptera</taxon>
        <taxon>Brachycera</taxon>
        <taxon>Muscomorpha</taxon>
        <taxon>Ephydroidea</taxon>
        <taxon>Drosophilidae</taxon>
        <taxon>Drosophila</taxon>
        <taxon>Hawaiian Drosophila</taxon>
    </lineage>
</organism>
<dbReference type="Proteomes" id="UP000001070">
    <property type="component" value="Unassembled WGS sequence"/>
</dbReference>
<dbReference type="EMBL" id="CH916368">
    <property type="protein sequence ID" value="EDW03023.1"/>
    <property type="molecule type" value="Genomic_DNA"/>
</dbReference>
<dbReference type="GO" id="GO:0007305">
    <property type="term" value="P:vitelline membrane formation involved in chorion-containing eggshell formation"/>
    <property type="evidence" value="ECO:0007669"/>
    <property type="project" value="EnsemblMetazoa"/>
</dbReference>
<evidence type="ECO:0000313" key="2">
    <source>
        <dbReference type="Proteomes" id="UP000001070"/>
    </source>
</evidence>
<dbReference type="InParanoid" id="B4JC10"/>
<reference evidence="1 2" key="1">
    <citation type="journal article" date="2007" name="Nature">
        <title>Evolution of genes and genomes on the Drosophila phylogeny.</title>
        <authorList>
            <consortium name="Drosophila 12 Genomes Consortium"/>
            <person name="Clark A.G."/>
            <person name="Eisen M.B."/>
            <person name="Smith D.R."/>
            <person name="Bergman C.M."/>
            <person name="Oliver B."/>
            <person name="Markow T.A."/>
            <person name="Kaufman T.C."/>
            <person name="Kellis M."/>
            <person name="Gelbart W."/>
            <person name="Iyer V.N."/>
            <person name="Pollard D.A."/>
            <person name="Sackton T.B."/>
            <person name="Larracuente A.M."/>
            <person name="Singh N.D."/>
            <person name="Abad J.P."/>
            <person name="Abt D.N."/>
            <person name="Adryan B."/>
            <person name="Aguade M."/>
            <person name="Akashi H."/>
            <person name="Anderson W.W."/>
            <person name="Aquadro C.F."/>
            <person name="Ardell D.H."/>
            <person name="Arguello R."/>
            <person name="Artieri C.G."/>
            <person name="Barbash D.A."/>
            <person name="Barker D."/>
            <person name="Barsanti P."/>
            <person name="Batterham P."/>
            <person name="Batzoglou S."/>
            <person name="Begun D."/>
            <person name="Bhutkar A."/>
            <person name="Blanco E."/>
            <person name="Bosak S.A."/>
            <person name="Bradley R.K."/>
            <person name="Brand A.D."/>
            <person name="Brent M.R."/>
            <person name="Brooks A.N."/>
            <person name="Brown R.H."/>
            <person name="Butlin R.K."/>
            <person name="Caggese C."/>
            <person name="Calvi B.R."/>
            <person name="Bernardo de Carvalho A."/>
            <person name="Caspi A."/>
            <person name="Castrezana S."/>
            <person name="Celniker S.E."/>
            <person name="Chang J.L."/>
            <person name="Chapple C."/>
            <person name="Chatterji S."/>
            <person name="Chinwalla A."/>
            <person name="Civetta A."/>
            <person name="Clifton S.W."/>
            <person name="Comeron J.M."/>
            <person name="Costello J.C."/>
            <person name="Coyne J.A."/>
            <person name="Daub J."/>
            <person name="David R.G."/>
            <person name="Delcher A.L."/>
            <person name="Delehaunty K."/>
            <person name="Do C.B."/>
            <person name="Ebling H."/>
            <person name="Edwards K."/>
            <person name="Eickbush T."/>
            <person name="Evans J.D."/>
            <person name="Filipski A."/>
            <person name="Findeiss S."/>
            <person name="Freyhult E."/>
            <person name="Fulton L."/>
            <person name="Fulton R."/>
            <person name="Garcia A.C."/>
            <person name="Gardiner A."/>
            <person name="Garfield D.A."/>
            <person name="Garvin B.E."/>
            <person name="Gibson G."/>
            <person name="Gilbert D."/>
            <person name="Gnerre S."/>
            <person name="Godfrey J."/>
            <person name="Good R."/>
            <person name="Gotea V."/>
            <person name="Gravely B."/>
            <person name="Greenberg A.J."/>
            <person name="Griffiths-Jones S."/>
            <person name="Gross S."/>
            <person name="Guigo R."/>
            <person name="Gustafson E.A."/>
            <person name="Haerty W."/>
            <person name="Hahn M.W."/>
            <person name="Halligan D.L."/>
            <person name="Halpern A.L."/>
            <person name="Halter G.M."/>
            <person name="Han M.V."/>
            <person name="Heger A."/>
            <person name="Hillier L."/>
            <person name="Hinrichs A.S."/>
            <person name="Holmes I."/>
            <person name="Hoskins R.A."/>
            <person name="Hubisz M.J."/>
            <person name="Hultmark D."/>
            <person name="Huntley M.A."/>
            <person name="Jaffe D.B."/>
            <person name="Jagadeeshan S."/>
            <person name="Jeck W.R."/>
            <person name="Johnson J."/>
            <person name="Jones C.D."/>
            <person name="Jordan W.C."/>
            <person name="Karpen G.H."/>
            <person name="Kataoka E."/>
            <person name="Keightley P.D."/>
            <person name="Kheradpour P."/>
            <person name="Kirkness E.F."/>
            <person name="Koerich L.B."/>
            <person name="Kristiansen K."/>
            <person name="Kudrna D."/>
            <person name="Kulathinal R.J."/>
            <person name="Kumar S."/>
            <person name="Kwok R."/>
            <person name="Lander E."/>
            <person name="Langley C.H."/>
            <person name="Lapoint R."/>
            <person name="Lazzaro B.P."/>
            <person name="Lee S.J."/>
            <person name="Levesque L."/>
            <person name="Li R."/>
            <person name="Lin C.F."/>
            <person name="Lin M.F."/>
            <person name="Lindblad-Toh K."/>
            <person name="Llopart A."/>
            <person name="Long M."/>
            <person name="Low L."/>
            <person name="Lozovsky E."/>
            <person name="Lu J."/>
            <person name="Luo M."/>
            <person name="Machado C.A."/>
            <person name="Makalowski W."/>
            <person name="Marzo M."/>
            <person name="Matsuda M."/>
            <person name="Matzkin L."/>
            <person name="McAllister B."/>
            <person name="McBride C.S."/>
            <person name="McKernan B."/>
            <person name="McKernan K."/>
            <person name="Mendez-Lago M."/>
            <person name="Minx P."/>
            <person name="Mollenhauer M.U."/>
            <person name="Montooth K."/>
            <person name="Mount S.M."/>
            <person name="Mu X."/>
            <person name="Myers E."/>
            <person name="Negre B."/>
            <person name="Newfeld S."/>
            <person name="Nielsen R."/>
            <person name="Noor M.A."/>
            <person name="O'Grady P."/>
            <person name="Pachter L."/>
            <person name="Papaceit M."/>
            <person name="Parisi M.J."/>
            <person name="Parisi M."/>
            <person name="Parts L."/>
            <person name="Pedersen J.S."/>
            <person name="Pesole G."/>
            <person name="Phillippy A.M."/>
            <person name="Ponting C.P."/>
            <person name="Pop M."/>
            <person name="Porcelli D."/>
            <person name="Powell J.R."/>
            <person name="Prohaska S."/>
            <person name="Pruitt K."/>
            <person name="Puig M."/>
            <person name="Quesneville H."/>
            <person name="Ram K.R."/>
            <person name="Rand D."/>
            <person name="Rasmussen M.D."/>
            <person name="Reed L.K."/>
            <person name="Reenan R."/>
            <person name="Reily A."/>
            <person name="Remington K.A."/>
            <person name="Rieger T.T."/>
            <person name="Ritchie M.G."/>
            <person name="Robin C."/>
            <person name="Rogers Y.H."/>
            <person name="Rohde C."/>
            <person name="Rozas J."/>
            <person name="Rubenfield M.J."/>
            <person name="Ruiz A."/>
            <person name="Russo S."/>
            <person name="Salzberg S.L."/>
            <person name="Sanchez-Gracia A."/>
            <person name="Saranga D.J."/>
            <person name="Sato H."/>
            <person name="Schaeffer S.W."/>
            <person name="Schatz M.C."/>
            <person name="Schlenke T."/>
            <person name="Schwartz R."/>
            <person name="Segarra C."/>
            <person name="Singh R.S."/>
            <person name="Sirot L."/>
            <person name="Sirota M."/>
            <person name="Sisneros N.B."/>
            <person name="Smith C.D."/>
            <person name="Smith T.F."/>
            <person name="Spieth J."/>
            <person name="Stage D.E."/>
            <person name="Stark A."/>
            <person name="Stephan W."/>
            <person name="Strausberg R.L."/>
            <person name="Strempel S."/>
            <person name="Sturgill D."/>
            <person name="Sutton G."/>
            <person name="Sutton G.G."/>
            <person name="Tao W."/>
            <person name="Teichmann S."/>
            <person name="Tobari Y.N."/>
            <person name="Tomimura Y."/>
            <person name="Tsolas J.M."/>
            <person name="Valente V.L."/>
            <person name="Venter E."/>
            <person name="Venter J.C."/>
            <person name="Vicario S."/>
            <person name="Vieira F.G."/>
            <person name="Vilella A.J."/>
            <person name="Villasante A."/>
            <person name="Walenz B."/>
            <person name="Wang J."/>
            <person name="Wasserman M."/>
            <person name="Watts T."/>
            <person name="Wilson D."/>
            <person name="Wilson R.K."/>
            <person name="Wing R.A."/>
            <person name="Wolfner M.F."/>
            <person name="Wong A."/>
            <person name="Wong G.K."/>
            <person name="Wu C.I."/>
            <person name="Wu G."/>
            <person name="Yamamoto D."/>
            <person name="Yang H.P."/>
            <person name="Yang S.P."/>
            <person name="Yorke J.A."/>
            <person name="Yoshida K."/>
            <person name="Zdobnov E."/>
            <person name="Zhang P."/>
            <person name="Zhang Y."/>
            <person name="Zimin A.V."/>
            <person name="Baldwin J."/>
            <person name="Abdouelleil A."/>
            <person name="Abdulkadir J."/>
            <person name="Abebe A."/>
            <person name="Abera B."/>
            <person name="Abreu J."/>
            <person name="Acer S.C."/>
            <person name="Aftuck L."/>
            <person name="Alexander A."/>
            <person name="An P."/>
            <person name="Anderson E."/>
            <person name="Anderson S."/>
            <person name="Arachi H."/>
            <person name="Azer M."/>
            <person name="Bachantsang P."/>
            <person name="Barry A."/>
            <person name="Bayul T."/>
            <person name="Berlin A."/>
            <person name="Bessette D."/>
            <person name="Bloom T."/>
            <person name="Blye J."/>
            <person name="Boguslavskiy L."/>
            <person name="Bonnet C."/>
            <person name="Boukhgalter B."/>
            <person name="Bourzgui I."/>
            <person name="Brown A."/>
            <person name="Cahill P."/>
            <person name="Channer S."/>
            <person name="Cheshatsang Y."/>
            <person name="Chuda L."/>
            <person name="Citroen M."/>
            <person name="Collymore A."/>
            <person name="Cooke P."/>
            <person name="Costello M."/>
            <person name="D'Aco K."/>
            <person name="Daza R."/>
            <person name="De Haan G."/>
            <person name="DeGray S."/>
            <person name="DeMaso C."/>
            <person name="Dhargay N."/>
            <person name="Dooley K."/>
            <person name="Dooley E."/>
            <person name="Doricent M."/>
            <person name="Dorje P."/>
            <person name="Dorjee K."/>
            <person name="Dupes A."/>
            <person name="Elong R."/>
            <person name="Falk J."/>
            <person name="Farina A."/>
            <person name="Faro S."/>
            <person name="Ferguson D."/>
            <person name="Fisher S."/>
            <person name="Foley C.D."/>
            <person name="Franke A."/>
            <person name="Friedrich D."/>
            <person name="Gadbois L."/>
            <person name="Gearin G."/>
            <person name="Gearin C.R."/>
            <person name="Giannoukos G."/>
            <person name="Goode T."/>
            <person name="Graham J."/>
            <person name="Grandbois E."/>
            <person name="Grewal S."/>
            <person name="Gyaltsen K."/>
            <person name="Hafez N."/>
            <person name="Hagos B."/>
            <person name="Hall J."/>
            <person name="Henson C."/>
            <person name="Hollinger A."/>
            <person name="Honan T."/>
            <person name="Huard M.D."/>
            <person name="Hughes L."/>
            <person name="Hurhula B."/>
            <person name="Husby M.E."/>
            <person name="Kamat A."/>
            <person name="Kanga B."/>
            <person name="Kashin S."/>
            <person name="Khazanovich D."/>
            <person name="Kisner P."/>
            <person name="Lance K."/>
            <person name="Lara M."/>
            <person name="Lee W."/>
            <person name="Lennon N."/>
            <person name="Letendre F."/>
            <person name="LeVine R."/>
            <person name="Lipovsky A."/>
            <person name="Liu X."/>
            <person name="Liu J."/>
            <person name="Liu S."/>
            <person name="Lokyitsang T."/>
            <person name="Lokyitsang Y."/>
            <person name="Lubonja R."/>
            <person name="Lui A."/>
            <person name="MacDonald P."/>
            <person name="Magnisalis V."/>
            <person name="Maru K."/>
            <person name="Matthews C."/>
            <person name="McCusker W."/>
            <person name="McDonough S."/>
            <person name="Mehta T."/>
            <person name="Meldrim J."/>
            <person name="Meneus L."/>
            <person name="Mihai O."/>
            <person name="Mihalev A."/>
            <person name="Mihova T."/>
            <person name="Mittelman R."/>
            <person name="Mlenga V."/>
            <person name="Montmayeur A."/>
            <person name="Mulrain L."/>
            <person name="Navidi A."/>
            <person name="Naylor J."/>
            <person name="Negash T."/>
            <person name="Nguyen T."/>
            <person name="Nguyen N."/>
            <person name="Nicol R."/>
            <person name="Norbu C."/>
            <person name="Norbu N."/>
            <person name="Novod N."/>
            <person name="O'Neill B."/>
            <person name="Osman S."/>
            <person name="Markiewicz E."/>
            <person name="Oyono O.L."/>
            <person name="Patti C."/>
            <person name="Phunkhang P."/>
            <person name="Pierre F."/>
            <person name="Priest M."/>
            <person name="Raghuraman S."/>
            <person name="Rege F."/>
            <person name="Reyes R."/>
            <person name="Rise C."/>
            <person name="Rogov P."/>
            <person name="Ross K."/>
            <person name="Ryan E."/>
            <person name="Settipalli S."/>
            <person name="Shea T."/>
            <person name="Sherpa N."/>
            <person name="Shi L."/>
            <person name="Shih D."/>
            <person name="Sparrow T."/>
            <person name="Spaulding J."/>
            <person name="Stalker J."/>
            <person name="Stange-Thomann N."/>
            <person name="Stavropoulos S."/>
            <person name="Stone C."/>
            <person name="Strader C."/>
            <person name="Tesfaye S."/>
            <person name="Thomson T."/>
            <person name="Thoulutsang Y."/>
            <person name="Thoulutsang D."/>
            <person name="Topham K."/>
            <person name="Topping I."/>
            <person name="Tsamla T."/>
            <person name="Vassiliev H."/>
            <person name="Vo A."/>
            <person name="Wangchuk T."/>
            <person name="Wangdi T."/>
            <person name="Weiand M."/>
            <person name="Wilkinson J."/>
            <person name="Wilson A."/>
            <person name="Yadav S."/>
            <person name="Young G."/>
            <person name="Yu Q."/>
            <person name="Zembek L."/>
            <person name="Zhong D."/>
            <person name="Zimmer A."/>
            <person name="Zwirko Z."/>
            <person name="Jaffe D.B."/>
            <person name="Alvarez P."/>
            <person name="Brockman W."/>
            <person name="Butler J."/>
            <person name="Chin C."/>
            <person name="Gnerre S."/>
            <person name="Grabherr M."/>
            <person name="Kleber M."/>
            <person name="Mauceli E."/>
            <person name="MacCallum I."/>
        </authorList>
    </citation>
    <scope>NUCLEOTIDE SEQUENCE [LARGE SCALE GENOMIC DNA]</scope>
    <source>
        <strain evidence="2">Tucson 15287-2541.00</strain>
    </source>
</reference>
<dbReference type="FunCoup" id="B4JC10">
    <property type="interactions" value="16"/>
</dbReference>
<proteinExistence type="predicted"/>
<dbReference type="eggNOG" id="ENOG502TF9B">
    <property type="taxonomic scope" value="Eukaryota"/>
</dbReference>
<dbReference type="STRING" id="7222.B4JC10"/>
<dbReference type="PhylomeDB" id="B4JC10"/>
<dbReference type="OrthoDB" id="7842313at2759"/>